<dbReference type="EMBL" id="FOYQ01000002">
    <property type="protein sequence ID" value="SFR50291.1"/>
    <property type="molecule type" value="Genomic_DNA"/>
</dbReference>
<proteinExistence type="predicted"/>
<sequence>MTKRIRFVLYLLAMTCLVIPDLHSQEKRLEVAVYECIRNAYPDQGKALDSLVDQYENELVAQGFLEDRSAESYYNLFQRLASGSRIERDLGLEFVFRMERLPAIDSTASLKCQENLINYDPGPEGGVKLALFELTLYGPQASEKTRSQLAQVVLDLLEIRDFNLPLYRLQTYWILDLQEPAELPEVSINSRPNFPAEGSSTLRLYYTQEGQILIDNVQIDPGWIKKRIERHFRDYKSETVFVVTVDPDLRFREYLRVKDQLLGVINTVRNEYAVATFGKSIANLDEDEKRQVDTAYPIQVVFPN</sequence>
<dbReference type="OrthoDB" id="1453323at2"/>
<dbReference type="RefSeq" id="WP_092982770.1">
    <property type="nucleotide sequence ID" value="NZ_FOYQ01000002.1"/>
</dbReference>
<evidence type="ECO:0000313" key="1">
    <source>
        <dbReference type="EMBL" id="SFR50291.1"/>
    </source>
</evidence>
<dbReference type="Proteomes" id="UP000199534">
    <property type="component" value="Unassembled WGS sequence"/>
</dbReference>
<reference evidence="1 2" key="1">
    <citation type="submission" date="2016-10" db="EMBL/GenBank/DDBJ databases">
        <authorList>
            <person name="de Groot N.N."/>
        </authorList>
    </citation>
    <scope>NUCLEOTIDE SEQUENCE [LARGE SCALE GENOMIC DNA]</scope>
    <source>
        <strain evidence="1 2">DSM 21019</strain>
    </source>
</reference>
<protein>
    <submittedName>
        <fullName evidence="1">Uncharacterized protein</fullName>
    </submittedName>
</protein>
<evidence type="ECO:0000313" key="2">
    <source>
        <dbReference type="Proteomes" id="UP000199534"/>
    </source>
</evidence>
<organism evidence="1 2">
    <name type="scientific">Robiginitalea myxolifaciens</name>
    <dbReference type="NCBI Taxonomy" id="400055"/>
    <lineage>
        <taxon>Bacteria</taxon>
        <taxon>Pseudomonadati</taxon>
        <taxon>Bacteroidota</taxon>
        <taxon>Flavobacteriia</taxon>
        <taxon>Flavobacteriales</taxon>
        <taxon>Flavobacteriaceae</taxon>
        <taxon>Robiginitalea</taxon>
    </lineage>
</organism>
<dbReference type="STRING" id="400055.SAMN04490243_2361"/>
<keyword evidence="2" id="KW-1185">Reference proteome</keyword>
<name>A0A1I6H7G3_9FLAO</name>
<gene>
    <name evidence="1" type="ORF">SAMN04490243_2361</name>
</gene>
<accession>A0A1I6H7G3</accession>
<dbReference type="AlphaFoldDB" id="A0A1I6H7G3"/>